<gene>
    <name evidence="3" type="primary">Mo10</name>
</gene>
<proteinExistence type="predicted"/>
<keyword evidence="2" id="KW-1133">Transmembrane helix</keyword>
<keyword evidence="2" id="KW-0472">Membrane</keyword>
<evidence type="ECO:0000313" key="3">
    <source>
        <dbReference type="EMBL" id="ASW27131.1"/>
    </source>
</evidence>
<evidence type="ECO:0000313" key="4">
    <source>
        <dbReference type="Proteomes" id="UP000297205"/>
    </source>
</evidence>
<evidence type="ECO:0000256" key="1">
    <source>
        <dbReference type="SAM" id="MobiDB-lite"/>
    </source>
</evidence>
<organism evidence="3">
    <name type="scientific">Beluga whale alphaherpesvirus 1</name>
    <dbReference type="NCBI Taxonomy" id="1434720"/>
    <lineage>
        <taxon>Viruses</taxon>
        <taxon>Duplodnaviria</taxon>
        <taxon>Heunggongvirae</taxon>
        <taxon>Peploviricota</taxon>
        <taxon>Herviviricetes</taxon>
        <taxon>Herpesvirales</taxon>
        <taxon>Orthoherpesviridae</taxon>
        <taxon>Alphaherpesvirinae</taxon>
        <taxon>Varicellovirus</taxon>
        <taxon>Varicellovirus monodontidalpha1</taxon>
        <taxon>Monodontid alphaherpesvirus 1</taxon>
    </lineage>
</organism>
<dbReference type="GeneID" id="65100022"/>
<feature type="region of interest" description="Disordered" evidence="1">
    <location>
        <begin position="29"/>
        <end position="51"/>
    </location>
</feature>
<dbReference type="RefSeq" id="YP_010084999.1">
    <property type="nucleotide sequence ID" value="NC_055166.1"/>
</dbReference>
<name>A0A286MMA5_9ALPH</name>
<accession>A0A286MMA5</accession>
<dbReference type="Proteomes" id="UP000297205">
    <property type="component" value="Segment"/>
</dbReference>
<sequence>MASHPEHEAGDTGPLLASILIGTSKRGWTPLTDCEEETPSERRARERRTRVHHDPPCCIVVSATILIIVGAALLVSVIAVALVNAGSGKKAPPAAPRPAPARSGFKFWLRGRGGGAARSSATYSLLGDGAPY</sequence>
<dbReference type="EMBL" id="MF678601">
    <property type="protein sequence ID" value="ASW27131.1"/>
    <property type="molecule type" value="Genomic_DNA"/>
</dbReference>
<feature type="transmembrane region" description="Helical" evidence="2">
    <location>
        <begin position="57"/>
        <end position="83"/>
    </location>
</feature>
<protein>
    <submittedName>
        <fullName evidence="3">Protein Mo10</fullName>
    </submittedName>
</protein>
<reference evidence="3" key="1">
    <citation type="submission" date="2017-08" db="EMBL/GenBank/DDBJ databases">
        <title>Genome sequence of an alphaherpesvirus from a beluga whale (Delphinapterus leucas).</title>
        <authorList>
            <person name="Davison A.J."/>
            <person name="Nielsen O."/>
            <person name="Subramaniam K."/>
            <person name="Jacob J.M."/>
            <person name="Romero C.H."/>
            <person name="Burek-Huntington K.A."/>
            <person name="Waltzek T.B."/>
        </authorList>
    </citation>
    <scope>NUCLEOTIDE SEQUENCE [LARGE SCALE GENOMIC DNA]</scope>
    <source>
        <strain evidence="3">LN3131-1</strain>
    </source>
</reference>
<evidence type="ECO:0000256" key="2">
    <source>
        <dbReference type="SAM" id="Phobius"/>
    </source>
</evidence>
<keyword evidence="2" id="KW-0812">Transmembrane</keyword>
<dbReference type="KEGG" id="vg:65100022"/>
<keyword evidence="4" id="KW-1185">Reference proteome</keyword>